<protein>
    <submittedName>
        <fullName evidence="9">Class I poly(R)-hydroxyalkanoic acid synthase</fullName>
    </submittedName>
</protein>
<reference evidence="9 10" key="1">
    <citation type="submission" date="2017-03" db="EMBL/GenBank/DDBJ databases">
        <title>Genome sequence of Paracoccus contaminans isolated from a water microcosm.</title>
        <authorList>
            <person name="Aurass P."/>
            <person name="Karste S."/>
            <person name="Trost E."/>
            <person name="Glaeser S.P."/>
            <person name="Kaempfer P."/>
            <person name="Flieger A."/>
        </authorList>
    </citation>
    <scope>NUCLEOTIDE SEQUENCE [LARGE SCALE GENOMIC DNA]</scope>
    <source>
        <strain evidence="10">RKI 16-01929T\LMG 29738T\CCM 8701T\CIP 111112T</strain>
    </source>
</reference>
<evidence type="ECO:0000259" key="7">
    <source>
        <dbReference type="Pfam" id="PF00561"/>
    </source>
</evidence>
<comment type="subcellular location">
    <subcellularLocation>
        <location evidence="1">Cytoplasm</location>
    </subcellularLocation>
</comment>
<dbReference type="Pfam" id="PF07167">
    <property type="entry name" value="PhaC_N"/>
    <property type="match status" value="1"/>
</dbReference>
<keyword evidence="3" id="KW-0808">Transferase</keyword>
<gene>
    <name evidence="9" type="ORF">B0A89_00350</name>
</gene>
<dbReference type="Pfam" id="PF00561">
    <property type="entry name" value="Abhydrolase_1"/>
    <property type="match status" value="1"/>
</dbReference>
<dbReference type="GO" id="GO:0042619">
    <property type="term" value="P:poly-hydroxybutyrate biosynthetic process"/>
    <property type="evidence" value="ECO:0007669"/>
    <property type="project" value="InterPro"/>
</dbReference>
<dbReference type="AlphaFoldDB" id="A0A1W6D0D8"/>
<feature type="domain" description="AB hydrolase-1" evidence="7">
    <location>
        <begin position="360"/>
        <end position="601"/>
    </location>
</feature>
<feature type="coiled-coil region" evidence="5">
    <location>
        <begin position="205"/>
        <end position="232"/>
    </location>
</feature>
<evidence type="ECO:0000256" key="1">
    <source>
        <dbReference type="ARBA" id="ARBA00004496"/>
    </source>
</evidence>
<dbReference type="PANTHER" id="PTHR36837:SF5">
    <property type="entry name" value="POLY-3-HYDROXYBUTYRATE SYNTHASE"/>
    <property type="match status" value="1"/>
</dbReference>
<keyword evidence="4" id="KW-0012">Acyltransferase</keyword>
<accession>A0A1W6D0D8</accession>
<dbReference type="NCBIfam" id="TIGR01838">
    <property type="entry name" value="PHA_synth_I"/>
    <property type="match status" value="1"/>
</dbReference>
<dbReference type="InterPro" id="IPR051321">
    <property type="entry name" value="PHA/PHB_synthase"/>
</dbReference>
<organism evidence="9 10">
    <name type="scientific">Paracoccus contaminans</name>
    <dbReference type="NCBI Taxonomy" id="1945662"/>
    <lineage>
        <taxon>Bacteria</taxon>
        <taxon>Pseudomonadati</taxon>
        <taxon>Pseudomonadota</taxon>
        <taxon>Alphaproteobacteria</taxon>
        <taxon>Rhodobacterales</taxon>
        <taxon>Paracoccaceae</taxon>
        <taxon>Paracoccus</taxon>
    </lineage>
</organism>
<dbReference type="GO" id="GO:0005737">
    <property type="term" value="C:cytoplasm"/>
    <property type="evidence" value="ECO:0007669"/>
    <property type="project" value="UniProtKB-SubCell"/>
</dbReference>
<proteinExistence type="predicted"/>
<dbReference type="InterPro" id="IPR010941">
    <property type="entry name" value="PhaC_N"/>
</dbReference>
<dbReference type="InterPro" id="IPR000073">
    <property type="entry name" value="AB_hydrolase_1"/>
</dbReference>
<dbReference type="STRING" id="1945662.B0A89_00350"/>
<dbReference type="InterPro" id="IPR029058">
    <property type="entry name" value="AB_hydrolase_fold"/>
</dbReference>
<evidence type="ECO:0000259" key="8">
    <source>
        <dbReference type="Pfam" id="PF07167"/>
    </source>
</evidence>
<keyword evidence="10" id="KW-1185">Reference proteome</keyword>
<feature type="compositionally biased region" description="Low complexity" evidence="6">
    <location>
        <begin position="21"/>
        <end position="63"/>
    </location>
</feature>
<dbReference type="SUPFAM" id="SSF53474">
    <property type="entry name" value="alpha/beta-Hydrolases"/>
    <property type="match status" value="1"/>
</dbReference>
<keyword evidence="5" id="KW-0175">Coiled coil</keyword>
<sequence>MPLSPTGTAADDEADRVIAQGNAAPSGADDSAAPAALTSADPAGEAASASGPANGADSVAAGGPESGAGGAAAAAVKDTDGESRANPLTVPDLPARLAENIERIETLGQRLLAALAARPMHTPAIEGPGPAFYGSVAGAWFRLAAQQPARIIEQQVRFWGQTLRHVAVAQEAFARNLSAPRTEAAEDRRFKNPLWQTNPFYSFVRNQYQINADALRQAAADLSIENDAERRRVEWFTRQMIDMLAPTNFLATNPDALQRAIETEGESLVRGLENLVRDIERGGGDLVVSLADPDAFQVGENIGATPGEVVHRTDLFELIQFAPATDQVHRTPVVVFPPWINKYYIMDLRPQNSLLRWIVDQGYTLFVVSWKNPRAEDAGLSMDDYVAAYLDVIGKVLDLTGEPQLNAVGYCIAGTTLSATLALMHQQGDTRVRSATFLTTLTDFSDQGEFTTFLQDDFVGGIEDEVSRTGYLSSQLMQRTFSFLRANDLVWGPAIRSYMMGETPPAFDLLYWNGDGTNLPGRMVTQYLRDLCQRNALAADGFEILGRRVHLSEVTLPLCAVACENDHIAPWLHSWAGVAQMGSPDKTFILSESGHVAGIINPPGRVKYGHYISDAGFGGGAEAWRAAAEFRPGSWWTLWGAWLAERSGEMIPARAPHDGLYPAPGRYVLEKA</sequence>
<evidence type="ECO:0000256" key="6">
    <source>
        <dbReference type="SAM" id="MobiDB-lite"/>
    </source>
</evidence>
<evidence type="ECO:0000256" key="2">
    <source>
        <dbReference type="ARBA" id="ARBA00022490"/>
    </source>
</evidence>
<evidence type="ECO:0000256" key="5">
    <source>
        <dbReference type="SAM" id="Coils"/>
    </source>
</evidence>
<dbReference type="Proteomes" id="UP000193017">
    <property type="component" value="Chromosome"/>
</dbReference>
<evidence type="ECO:0000256" key="4">
    <source>
        <dbReference type="ARBA" id="ARBA00023315"/>
    </source>
</evidence>
<evidence type="ECO:0000256" key="3">
    <source>
        <dbReference type="ARBA" id="ARBA00022679"/>
    </source>
</evidence>
<feature type="region of interest" description="Disordered" evidence="6">
    <location>
        <begin position="1"/>
        <end position="91"/>
    </location>
</feature>
<dbReference type="KEGG" id="pcon:B0A89_00350"/>
<dbReference type="PANTHER" id="PTHR36837">
    <property type="entry name" value="POLY(3-HYDROXYALKANOATE) POLYMERASE SUBUNIT PHAC"/>
    <property type="match status" value="1"/>
</dbReference>
<feature type="domain" description="Poly-beta-hydroxybutyrate polymerase N-terminal" evidence="8">
    <location>
        <begin position="186"/>
        <end position="358"/>
    </location>
</feature>
<dbReference type="GO" id="GO:0016746">
    <property type="term" value="F:acyltransferase activity"/>
    <property type="evidence" value="ECO:0007669"/>
    <property type="project" value="UniProtKB-KW"/>
</dbReference>
<dbReference type="Gene3D" id="3.40.50.1820">
    <property type="entry name" value="alpha/beta hydrolase"/>
    <property type="match status" value="1"/>
</dbReference>
<name>A0A1W6D0D8_9RHOB</name>
<dbReference type="EMBL" id="CP020612">
    <property type="protein sequence ID" value="ARJ70593.1"/>
    <property type="molecule type" value="Genomic_DNA"/>
</dbReference>
<dbReference type="InterPro" id="IPR010963">
    <property type="entry name" value="PHA_synth_I"/>
</dbReference>
<evidence type="ECO:0000313" key="10">
    <source>
        <dbReference type="Proteomes" id="UP000193017"/>
    </source>
</evidence>
<keyword evidence="2" id="KW-0963">Cytoplasm</keyword>
<evidence type="ECO:0000313" key="9">
    <source>
        <dbReference type="EMBL" id="ARJ70593.1"/>
    </source>
</evidence>